<dbReference type="InterPro" id="IPR050783">
    <property type="entry name" value="Oxylipin_biosynth_metab"/>
</dbReference>
<sequence>MASNPVDKSSTEHNSLRKEVEASLESVEQLIHKSRAPIPTSKYEPANDPNQVKLTSLFSDLHKVGLDDLKTLLDLFSSELKGYQDDDKFVLERLVKLLSKLGADSKLANSLTGGFINNLWSALPHPPLSSLGTQYQYRDADGGNNNIRIPDLGRAGSPYARSAKPVILQNIALPDPGVIFDSLMDRGDKFEPHPNKISSMLFYLATIIIHDIFRTSHKDFTISSTSSYLDLAPLYGSSPEEQNAVRTLKDGKLKPDAFSEKRILGFPPGVSVFLIMFNRFHNYVVTQLAAINENGRFTKPKDSAAKDTWVKYDNDLFQTGRLITCGLYVNCVLKDYVRTILNLNRSGTKWDLDPRTEEGKTLINSPAAEGTGNQVSAEFNLIYRWHSAISEKDEKWTEAAFKRVLGDKVPSNPFEIVQLLSQWENTIPADPGVRLFDPTIKRQGDGTFKDEDLVEILESSISDVAGSFGANRVPSIMRSIEILGIIQARAWNVASLNEFRQFAGLTPHKTFEDINPDAEVVEKLRNLYDSPDFVELYPGLVAEKAKPPMSPGSGLCVNFTTSYSILSDAVGLVRGDRFYTVDYTPKNLTNWGFNEIQYDTSVDDGAVMYKVILRAFPNFFKGNSIYAHFPFVIPSENLAILKSLGRAEKYSWDKPARIPDLIVVKSYAAAKKILGDKANWKVTWGEAITFLTSQPKKKNGVDYCLAGDNPPNAASRTMVMKGLYPKDWQQEVKKFYEQTTAKLLKTYSYKVPGTKTFQVDIVRDVANLVNARFAASVFSLPIKTEETPRGLYTEQEMYQVLCLCFICIFFDVDVAKSFQVREAAHMLAQQLGELILLNAEAIAATGFIADVLAKLHQTSALTDYGTHMIQRMLENKLSVKDIVWSHILPTAASMTANQSQVFSQALDYYLGDGAKYIPKIHDLAKANTKDADELILRYFLEGARLRATVGLFRDYVPTSGATGPVSIADGSSTLTVPPGGRILVDLIEVSQDPTAFPNPQEVDLKRPLDSYIFYGWGPHQCAGMDASKVAMTAMFKTVFSLPNVKRAQGSGPGGSWFGPSQGSLKTLDGPYGLTLYMTADQSSIFPFPTTMKIQWDAE</sequence>
<dbReference type="OrthoDB" id="823504at2759"/>
<evidence type="ECO:0000256" key="7">
    <source>
        <dbReference type="PIRSR" id="PIRSR619791-2"/>
    </source>
</evidence>
<evidence type="ECO:0000256" key="5">
    <source>
        <dbReference type="ARBA" id="ARBA00023002"/>
    </source>
</evidence>
<dbReference type="Gene3D" id="1.10.640.10">
    <property type="entry name" value="Haem peroxidase domain superfamily, animal type"/>
    <property type="match status" value="1"/>
</dbReference>
<dbReference type="InterPro" id="IPR034812">
    <property type="entry name" value="Ppo-like_N"/>
</dbReference>
<evidence type="ECO:0000256" key="2">
    <source>
        <dbReference type="ARBA" id="ARBA00022617"/>
    </source>
</evidence>
<accession>A0A2J6RGA2</accession>
<dbReference type="CDD" id="cd20612">
    <property type="entry name" value="CYP_LDS-like_C"/>
    <property type="match status" value="1"/>
</dbReference>
<dbReference type="InterPro" id="IPR019791">
    <property type="entry name" value="Haem_peroxidase_animal"/>
</dbReference>
<organism evidence="9 10">
    <name type="scientific">Hyaloscypha variabilis (strain UAMH 11265 / GT02V1 / F)</name>
    <name type="common">Meliniomyces variabilis</name>
    <dbReference type="NCBI Taxonomy" id="1149755"/>
    <lineage>
        <taxon>Eukaryota</taxon>
        <taxon>Fungi</taxon>
        <taxon>Dikarya</taxon>
        <taxon>Ascomycota</taxon>
        <taxon>Pezizomycotina</taxon>
        <taxon>Leotiomycetes</taxon>
        <taxon>Helotiales</taxon>
        <taxon>Hyaloscyphaceae</taxon>
        <taxon>Hyaloscypha</taxon>
        <taxon>Hyaloscypha variabilis</taxon>
    </lineage>
</organism>
<dbReference type="GO" id="GO:0004601">
    <property type="term" value="F:peroxidase activity"/>
    <property type="evidence" value="ECO:0007669"/>
    <property type="project" value="InterPro"/>
</dbReference>
<dbReference type="CDD" id="cd09817">
    <property type="entry name" value="linoleate_diol_synthase_like"/>
    <property type="match status" value="1"/>
</dbReference>
<feature type="region of interest" description="Disordered" evidence="8">
    <location>
        <begin position="1"/>
        <end position="20"/>
    </location>
</feature>
<keyword evidence="6 7" id="KW-0408">Iron</keyword>
<evidence type="ECO:0000313" key="9">
    <source>
        <dbReference type="EMBL" id="PMD37543.1"/>
    </source>
</evidence>
<evidence type="ECO:0000313" key="10">
    <source>
        <dbReference type="Proteomes" id="UP000235786"/>
    </source>
</evidence>
<feature type="compositionally biased region" description="Basic and acidic residues" evidence="8">
    <location>
        <begin position="9"/>
        <end position="20"/>
    </location>
</feature>
<proteinExistence type="predicted"/>
<dbReference type="InterPro" id="IPR037120">
    <property type="entry name" value="Haem_peroxidase_sf_animal"/>
</dbReference>
<comment type="subunit">
    <text evidence="1">Homotetramer.</text>
</comment>
<dbReference type="Pfam" id="PF03098">
    <property type="entry name" value="An_peroxidase"/>
    <property type="match status" value="1"/>
</dbReference>
<protein>
    <submittedName>
        <fullName evidence="9">Fatty acid oxygenase</fullName>
    </submittedName>
</protein>
<name>A0A2J6RGA2_HYAVF</name>
<dbReference type="GO" id="GO:0004497">
    <property type="term" value="F:monooxygenase activity"/>
    <property type="evidence" value="ECO:0007669"/>
    <property type="project" value="InterPro"/>
</dbReference>
<dbReference type="PROSITE" id="PS50292">
    <property type="entry name" value="PEROXIDASE_3"/>
    <property type="match status" value="1"/>
</dbReference>
<dbReference type="AlphaFoldDB" id="A0A2J6RGA2"/>
<dbReference type="GO" id="GO:0005506">
    <property type="term" value="F:iron ion binding"/>
    <property type="evidence" value="ECO:0007669"/>
    <property type="project" value="InterPro"/>
</dbReference>
<evidence type="ECO:0000256" key="1">
    <source>
        <dbReference type="ARBA" id="ARBA00011881"/>
    </source>
</evidence>
<reference evidence="9 10" key="1">
    <citation type="submission" date="2016-04" db="EMBL/GenBank/DDBJ databases">
        <title>A degradative enzymes factory behind the ericoid mycorrhizal symbiosis.</title>
        <authorList>
            <consortium name="DOE Joint Genome Institute"/>
            <person name="Martino E."/>
            <person name="Morin E."/>
            <person name="Grelet G."/>
            <person name="Kuo A."/>
            <person name="Kohler A."/>
            <person name="Daghino S."/>
            <person name="Barry K."/>
            <person name="Choi C."/>
            <person name="Cichocki N."/>
            <person name="Clum A."/>
            <person name="Copeland A."/>
            <person name="Hainaut M."/>
            <person name="Haridas S."/>
            <person name="Labutti K."/>
            <person name="Lindquist E."/>
            <person name="Lipzen A."/>
            <person name="Khouja H.-R."/>
            <person name="Murat C."/>
            <person name="Ohm R."/>
            <person name="Olson A."/>
            <person name="Spatafora J."/>
            <person name="Veneault-Fourrey C."/>
            <person name="Henrissat B."/>
            <person name="Grigoriev I."/>
            <person name="Martin F."/>
            <person name="Perotto S."/>
        </authorList>
    </citation>
    <scope>NUCLEOTIDE SEQUENCE [LARGE SCALE GENOMIC DNA]</scope>
    <source>
        <strain evidence="9 10">F</strain>
    </source>
</reference>
<keyword evidence="4" id="KW-0223">Dioxygenase</keyword>
<dbReference type="PANTHER" id="PTHR11903">
    <property type="entry name" value="PROSTAGLANDIN G/H SYNTHASE"/>
    <property type="match status" value="1"/>
</dbReference>
<dbReference type="EMBL" id="KZ613949">
    <property type="protein sequence ID" value="PMD37543.1"/>
    <property type="molecule type" value="Genomic_DNA"/>
</dbReference>
<dbReference type="Proteomes" id="UP000235786">
    <property type="component" value="Unassembled WGS sequence"/>
</dbReference>
<dbReference type="Pfam" id="PF00067">
    <property type="entry name" value="p450"/>
    <property type="match status" value="1"/>
</dbReference>
<gene>
    <name evidence="9" type="ORF">L207DRAFT_585884</name>
</gene>
<evidence type="ECO:0000256" key="6">
    <source>
        <dbReference type="ARBA" id="ARBA00023004"/>
    </source>
</evidence>
<feature type="binding site" description="axial binding residue" evidence="7">
    <location>
        <position position="386"/>
    </location>
    <ligand>
        <name>heme b</name>
        <dbReference type="ChEBI" id="CHEBI:60344"/>
    </ligand>
    <ligandPart>
        <name>Fe</name>
        <dbReference type="ChEBI" id="CHEBI:18248"/>
    </ligandPart>
</feature>
<dbReference type="GO" id="GO:0006631">
    <property type="term" value="P:fatty acid metabolic process"/>
    <property type="evidence" value="ECO:0007669"/>
    <property type="project" value="UniProtKB-ARBA"/>
</dbReference>
<dbReference type="InterPro" id="IPR001128">
    <property type="entry name" value="Cyt_P450"/>
</dbReference>
<dbReference type="InterPro" id="IPR010255">
    <property type="entry name" value="Haem_peroxidase_sf"/>
</dbReference>
<keyword evidence="5" id="KW-0560">Oxidoreductase</keyword>
<dbReference type="SUPFAM" id="SSF48264">
    <property type="entry name" value="Cytochrome P450"/>
    <property type="match status" value="1"/>
</dbReference>
<dbReference type="Gene3D" id="1.10.630.10">
    <property type="entry name" value="Cytochrome P450"/>
    <property type="match status" value="1"/>
</dbReference>
<dbReference type="GO" id="GO:0016705">
    <property type="term" value="F:oxidoreductase activity, acting on paired donors, with incorporation or reduction of molecular oxygen"/>
    <property type="evidence" value="ECO:0007669"/>
    <property type="project" value="InterPro"/>
</dbReference>
<dbReference type="InterPro" id="IPR036396">
    <property type="entry name" value="Cyt_P450_sf"/>
</dbReference>
<keyword evidence="3 7" id="KW-0479">Metal-binding</keyword>
<keyword evidence="2 7" id="KW-0349">Heme</keyword>
<dbReference type="GO" id="GO:0006979">
    <property type="term" value="P:response to oxidative stress"/>
    <property type="evidence" value="ECO:0007669"/>
    <property type="project" value="InterPro"/>
</dbReference>
<evidence type="ECO:0000256" key="4">
    <source>
        <dbReference type="ARBA" id="ARBA00022964"/>
    </source>
</evidence>
<dbReference type="STRING" id="1149755.A0A2J6RGA2"/>
<dbReference type="PANTHER" id="PTHR11903:SF37">
    <property type="entry name" value="PSI-PRODUCING OXYGENASE A"/>
    <property type="match status" value="1"/>
</dbReference>
<keyword evidence="10" id="KW-1185">Reference proteome</keyword>
<dbReference type="SUPFAM" id="SSF48113">
    <property type="entry name" value="Heme-dependent peroxidases"/>
    <property type="match status" value="1"/>
</dbReference>
<dbReference type="GO" id="GO:0020037">
    <property type="term" value="F:heme binding"/>
    <property type="evidence" value="ECO:0007669"/>
    <property type="project" value="InterPro"/>
</dbReference>
<dbReference type="PRINTS" id="PR00457">
    <property type="entry name" value="ANPEROXIDASE"/>
</dbReference>
<dbReference type="GO" id="GO:0051213">
    <property type="term" value="F:dioxygenase activity"/>
    <property type="evidence" value="ECO:0007669"/>
    <property type="project" value="UniProtKB-KW"/>
</dbReference>
<evidence type="ECO:0000256" key="3">
    <source>
        <dbReference type="ARBA" id="ARBA00022723"/>
    </source>
</evidence>
<evidence type="ECO:0000256" key="8">
    <source>
        <dbReference type="SAM" id="MobiDB-lite"/>
    </source>
</evidence>